<keyword evidence="3" id="KW-1185">Reference proteome</keyword>
<organism evidence="2 3">
    <name type="scientific">Sediminibacterium goheungense</name>
    <dbReference type="NCBI Taxonomy" id="1086393"/>
    <lineage>
        <taxon>Bacteria</taxon>
        <taxon>Pseudomonadati</taxon>
        <taxon>Bacteroidota</taxon>
        <taxon>Chitinophagia</taxon>
        <taxon>Chitinophagales</taxon>
        <taxon>Chitinophagaceae</taxon>
        <taxon>Sediminibacterium</taxon>
    </lineage>
</organism>
<proteinExistence type="predicted"/>
<gene>
    <name evidence="2" type="ORF">BC659_2673</name>
</gene>
<dbReference type="AlphaFoldDB" id="A0A4R6IT99"/>
<protein>
    <submittedName>
        <fullName evidence="2">Uncharacterized protein</fullName>
    </submittedName>
</protein>
<sequence>MHAVQAVLIVVLAAVAVPVTGVIPVAVVAYVHLPPRKKQHSKELHSAWQLQKKEVDAVEMLRQGVDIAGSIINTKTDRYSKKTYILYL</sequence>
<keyword evidence="1" id="KW-0472">Membrane</keyword>
<reference evidence="2 3" key="1">
    <citation type="submission" date="2019-03" db="EMBL/GenBank/DDBJ databases">
        <title>Genomic Encyclopedia of Archaeal and Bacterial Type Strains, Phase II (KMG-II): from individual species to whole genera.</title>
        <authorList>
            <person name="Goeker M."/>
        </authorList>
    </citation>
    <scope>NUCLEOTIDE SEQUENCE [LARGE SCALE GENOMIC DNA]</scope>
    <source>
        <strain evidence="2 3">DSM 28323</strain>
    </source>
</reference>
<comment type="caution">
    <text evidence="2">The sequence shown here is derived from an EMBL/GenBank/DDBJ whole genome shotgun (WGS) entry which is preliminary data.</text>
</comment>
<evidence type="ECO:0000313" key="2">
    <source>
        <dbReference type="EMBL" id="TDO25750.1"/>
    </source>
</evidence>
<dbReference type="EMBL" id="SNWP01000012">
    <property type="protein sequence ID" value="TDO25750.1"/>
    <property type="molecule type" value="Genomic_DNA"/>
</dbReference>
<dbReference type="RefSeq" id="WP_133475244.1">
    <property type="nucleotide sequence ID" value="NZ_SNWP01000012.1"/>
</dbReference>
<evidence type="ECO:0000313" key="3">
    <source>
        <dbReference type="Proteomes" id="UP000295741"/>
    </source>
</evidence>
<name>A0A4R6IT99_9BACT</name>
<accession>A0A4R6IT99</accession>
<feature type="transmembrane region" description="Helical" evidence="1">
    <location>
        <begin position="6"/>
        <end position="33"/>
    </location>
</feature>
<evidence type="ECO:0000256" key="1">
    <source>
        <dbReference type="SAM" id="Phobius"/>
    </source>
</evidence>
<dbReference type="Proteomes" id="UP000295741">
    <property type="component" value="Unassembled WGS sequence"/>
</dbReference>
<keyword evidence="1" id="KW-1133">Transmembrane helix</keyword>
<keyword evidence="1" id="KW-0812">Transmembrane</keyword>